<reference evidence="2" key="1">
    <citation type="journal article" date="2019" name="MBio">
        <title>Comparative genomics for the elucidation of multidrug resistance (MDR) in Candida lusitaniae.</title>
        <authorList>
            <person name="Kannan A."/>
            <person name="Asner S.A."/>
            <person name="Trachsel E."/>
            <person name="Kelly S."/>
            <person name="Parker J."/>
            <person name="Sanglard D."/>
        </authorList>
    </citation>
    <scope>NUCLEOTIDE SEQUENCE [LARGE SCALE GENOMIC DNA]</scope>
    <source>
        <strain evidence="2">P1</strain>
    </source>
</reference>
<evidence type="ECO:0000313" key="1">
    <source>
        <dbReference type="EMBL" id="QFZ26003.1"/>
    </source>
</evidence>
<keyword evidence="2" id="KW-1185">Reference proteome</keyword>
<dbReference type="EMBL" id="CP038484">
    <property type="protein sequence ID" value="QFZ26003.1"/>
    <property type="molecule type" value="Genomic_DNA"/>
</dbReference>
<accession>A0ACD0WFR5</accession>
<organism evidence="1 2">
    <name type="scientific">Clavispora lusitaniae</name>
    <name type="common">Candida lusitaniae</name>
    <dbReference type="NCBI Taxonomy" id="36911"/>
    <lineage>
        <taxon>Eukaryota</taxon>
        <taxon>Fungi</taxon>
        <taxon>Dikarya</taxon>
        <taxon>Ascomycota</taxon>
        <taxon>Saccharomycotina</taxon>
        <taxon>Pichiomycetes</taxon>
        <taxon>Metschnikowiaceae</taxon>
        <taxon>Clavispora</taxon>
    </lineage>
</organism>
<sequence length="620" mass="68579">MQFTIRYHSYLPRKKQCTQHPRSHYIVLASCPFGVVTYRSECTKGSEMSMFSPKVSKRDPELHPVKSQVVIDDLRIQSVLSNQSVVLNIDHEVDSDEAMILALGYKQEFKREFSMFSIFAVSFSVLGLLPSVASTFDYQQLVVGASPLPWLFAMIGVTAVAYSMAEVASAFPTSAGTPYAVSQLAPKKMAPFLTWLTCFSNWMCQITGAPSVNYTGAWLMYSLGSYNTGFVPTNGQVYGLATAIMFSHAIISSLPTRFLAHFNNAGTTVNMVFLVIVFIVIFAGNDRVNMYDGKIPKFNSNSKAWSFTNQTEFPLGVAVVCSFLGVIWAMSGYDSPFHLSEECANAAVAAPRAICLTATFGGSVGFLFMLAIAYTMVSIEDVAADPLDLGQPFVTYLAQIMSKKLVMLCTALTVVSSWFMGCSCMLAASRVTFSYSRDGLFPFSRIWSQVNPRTETPIYAVWINMLLGQLFLLLMFAGDTAIGAIFSVGGISSMISFVMPVFFRITTSYETFKPGPWNLGKYSRPIGIVACAFVIMMVPFLCFPTVKGKDLDANSMNWTVVVYFGPMLIFIIWWIVDAHKWYVGPRPNIGEYMVQEPSDNVEILQGVVTSKDESSTEKKE</sequence>
<name>A0ACD0WFR5_CLALS</name>
<dbReference type="Proteomes" id="UP000326582">
    <property type="component" value="Chromosome 1"/>
</dbReference>
<evidence type="ECO:0000313" key="2">
    <source>
        <dbReference type="Proteomes" id="UP000326582"/>
    </source>
</evidence>
<proteinExistence type="predicted"/>
<protein>
    <submittedName>
        <fullName evidence="1">Polyamine transporter</fullName>
    </submittedName>
</protein>
<gene>
    <name evidence="1" type="ORF">EJF14_11127</name>
</gene>